<evidence type="ECO:0000256" key="1">
    <source>
        <dbReference type="SAM" id="SignalP"/>
    </source>
</evidence>
<dbReference type="EMBL" id="CAJNNW010000122">
    <property type="protein sequence ID" value="CAE8623538.1"/>
    <property type="molecule type" value="Genomic_DNA"/>
</dbReference>
<feature type="chain" id="PRO_5032744078" evidence="1">
    <location>
        <begin position="16"/>
        <end position="105"/>
    </location>
</feature>
<reference evidence="2" key="1">
    <citation type="submission" date="2021-02" db="EMBL/GenBank/DDBJ databases">
        <authorList>
            <person name="Dougan E. K."/>
            <person name="Rhodes N."/>
            <person name="Thang M."/>
            <person name="Chan C."/>
        </authorList>
    </citation>
    <scope>NUCLEOTIDE SEQUENCE</scope>
</reference>
<evidence type="ECO:0000313" key="2">
    <source>
        <dbReference type="EMBL" id="CAE8623538.1"/>
    </source>
</evidence>
<feature type="non-terminal residue" evidence="2">
    <location>
        <position position="1"/>
    </location>
</feature>
<accession>A0A813GHF2</accession>
<name>A0A813GHF2_POLGL</name>
<keyword evidence="1" id="KW-0732">Signal</keyword>
<gene>
    <name evidence="2" type="ORF">PGLA2088_LOCUS213</name>
</gene>
<proteinExistence type="predicted"/>
<protein>
    <submittedName>
        <fullName evidence="2">Uncharacterized protein</fullName>
    </submittedName>
</protein>
<organism evidence="2 3">
    <name type="scientific">Polarella glacialis</name>
    <name type="common">Dinoflagellate</name>
    <dbReference type="NCBI Taxonomy" id="89957"/>
    <lineage>
        <taxon>Eukaryota</taxon>
        <taxon>Sar</taxon>
        <taxon>Alveolata</taxon>
        <taxon>Dinophyceae</taxon>
        <taxon>Suessiales</taxon>
        <taxon>Suessiaceae</taxon>
        <taxon>Polarella</taxon>
    </lineage>
</organism>
<dbReference type="AlphaFoldDB" id="A0A813GHF2"/>
<evidence type="ECO:0000313" key="3">
    <source>
        <dbReference type="Proteomes" id="UP000626109"/>
    </source>
</evidence>
<comment type="caution">
    <text evidence="2">The sequence shown here is derived from an EMBL/GenBank/DDBJ whole genome shotgun (WGS) entry which is preliminary data.</text>
</comment>
<sequence length="105" mass="12089">VLLVGLLMFGSVVNSSDQGPDVVITNIMDEDAESFVPWDKVMDRPVQFWKGDYGDVDTISCKRPDDLLFDWLAVKRGMAGWLRELQQGTNRVMQSYWEEVRPIQH</sequence>
<dbReference type="Proteomes" id="UP000626109">
    <property type="component" value="Unassembled WGS sequence"/>
</dbReference>
<feature type="signal peptide" evidence="1">
    <location>
        <begin position="1"/>
        <end position="15"/>
    </location>
</feature>
<feature type="non-terminal residue" evidence="2">
    <location>
        <position position="105"/>
    </location>
</feature>